<name>A0AAE0JZD2_9PEZI</name>
<comment type="caution">
    <text evidence="1">The sequence shown here is derived from an EMBL/GenBank/DDBJ whole genome shotgun (WGS) entry which is preliminary data.</text>
</comment>
<sequence>MAQNLPEANVKLKTAPSSFVLVTRYARAKVVLKNDVTLTIPSGPCSTRPLVLLLAREVLRAKGVAYRLKRLLDHWAGLVQRGVWAVGPHGVEGELDVFRHTTVDSMDYVIPPSW</sequence>
<evidence type="ECO:0000313" key="1">
    <source>
        <dbReference type="EMBL" id="KAK3366797.1"/>
    </source>
</evidence>
<organism evidence="1 2">
    <name type="scientific">Lasiosphaeria ovina</name>
    <dbReference type="NCBI Taxonomy" id="92902"/>
    <lineage>
        <taxon>Eukaryota</taxon>
        <taxon>Fungi</taxon>
        <taxon>Dikarya</taxon>
        <taxon>Ascomycota</taxon>
        <taxon>Pezizomycotina</taxon>
        <taxon>Sordariomycetes</taxon>
        <taxon>Sordariomycetidae</taxon>
        <taxon>Sordariales</taxon>
        <taxon>Lasiosphaeriaceae</taxon>
        <taxon>Lasiosphaeria</taxon>
    </lineage>
</organism>
<dbReference type="Proteomes" id="UP001287356">
    <property type="component" value="Unassembled WGS sequence"/>
</dbReference>
<reference evidence="1" key="1">
    <citation type="journal article" date="2023" name="Mol. Phylogenet. Evol.">
        <title>Genome-scale phylogeny and comparative genomics of the fungal order Sordariales.</title>
        <authorList>
            <person name="Hensen N."/>
            <person name="Bonometti L."/>
            <person name="Westerberg I."/>
            <person name="Brannstrom I.O."/>
            <person name="Guillou S."/>
            <person name="Cros-Aarteil S."/>
            <person name="Calhoun S."/>
            <person name="Haridas S."/>
            <person name="Kuo A."/>
            <person name="Mondo S."/>
            <person name="Pangilinan J."/>
            <person name="Riley R."/>
            <person name="LaButti K."/>
            <person name="Andreopoulos B."/>
            <person name="Lipzen A."/>
            <person name="Chen C."/>
            <person name="Yan M."/>
            <person name="Daum C."/>
            <person name="Ng V."/>
            <person name="Clum A."/>
            <person name="Steindorff A."/>
            <person name="Ohm R.A."/>
            <person name="Martin F."/>
            <person name="Silar P."/>
            <person name="Natvig D.O."/>
            <person name="Lalanne C."/>
            <person name="Gautier V."/>
            <person name="Ament-Velasquez S.L."/>
            <person name="Kruys A."/>
            <person name="Hutchinson M.I."/>
            <person name="Powell A.J."/>
            <person name="Barry K."/>
            <person name="Miller A.N."/>
            <person name="Grigoriev I.V."/>
            <person name="Debuchy R."/>
            <person name="Gladieux P."/>
            <person name="Hiltunen Thoren M."/>
            <person name="Johannesson H."/>
        </authorList>
    </citation>
    <scope>NUCLEOTIDE SEQUENCE</scope>
    <source>
        <strain evidence="1">CBS 958.72</strain>
    </source>
</reference>
<protein>
    <submittedName>
        <fullName evidence="1">Uncharacterized protein</fullName>
    </submittedName>
</protein>
<proteinExistence type="predicted"/>
<reference evidence="1" key="2">
    <citation type="submission" date="2023-06" db="EMBL/GenBank/DDBJ databases">
        <authorList>
            <consortium name="Lawrence Berkeley National Laboratory"/>
            <person name="Haridas S."/>
            <person name="Hensen N."/>
            <person name="Bonometti L."/>
            <person name="Westerberg I."/>
            <person name="Brannstrom I.O."/>
            <person name="Guillou S."/>
            <person name="Cros-Aarteil S."/>
            <person name="Calhoun S."/>
            <person name="Kuo A."/>
            <person name="Mondo S."/>
            <person name="Pangilinan J."/>
            <person name="Riley R."/>
            <person name="Labutti K."/>
            <person name="Andreopoulos B."/>
            <person name="Lipzen A."/>
            <person name="Chen C."/>
            <person name="Yanf M."/>
            <person name="Daum C."/>
            <person name="Ng V."/>
            <person name="Clum A."/>
            <person name="Steindorff A."/>
            <person name="Ohm R."/>
            <person name="Martin F."/>
            <person name="Silar P."/>
            <person name="Natvig D."/>
            <person name="Lalanne C."/>
            <person name="Gautier V."/>
            <person name="Ament-Velasquez S.L."/>
            <person name="Kruys A."/>
            <person name="Hutchinson M.I."/>
            <person name="Powell A.J."/>
            <person name="Barry K."/>
            <person name="Miller A.N."/>
            <person name="Grigoriev I.V."/>
            <person name="Debuchy R."/>
            <person name="Gladieux P."/>
            <person name="Thoren M.H."/>
            <person name="Johannesson H."/>
        </authorList>
    </citation>
    <scope>NUCLEOTIDE SEQUENCE</scope>
    <source>
        <strain evidence="1">CBS 958.72</strain>
    </source>
</reference>
<evidence type="ECO:0000313" key="2">
    <source>
        <dbReference type="Proteomes" id="UP001287356"/>
    </source>
</evidence>
<dbReference type="AlphaFoldDB" id="A0AAE0JZD2"/>
<dbReference type="EMBL" id="JAULSN010000007">
    <property type="protein sequence ID" value="KAK3366797.1"/>
    <property type="molecule type" value="Genomic_DNA"/>
</dbReference>
<gene>
    <name evidence="1" type="ORF">B0T24DRAFT_596697</name>
</gene>
<keyword evidence="2" id="KW-1185">Reference proteome</keyword>
<accession>A0AAE0JZD2</accession>